<proteinExistence type="predicted"/>
<dbReference type="InParanoid" id="H2APL2"/>
<dbReference type="AlphaFoldDB" id="H2APL2"/>
<name>H2APL2_KAZAF</name>
<accession>H2APL2</accession>
<organism evidence="1 2">
    <name type="scientific">Kazachstania africana (strain ATCC 22294 / BCRC 22015 / CBS 2517 / CECT 1963 / NBRC 1671 / NRRL Y-8276)</name>
    <name type="common">Yeast</name>
    <name type="synonym">Kluyveromyces africanus</name>
    <dbReference type="NCBI Taxonomy" id="1071382"/>
    <lineage>
        <taxon>Eukaryota</taxon>
        <taxon>Fungi</taxon>
        <taxon>Dikarya</taxon>
        <taxon>Ascomycota</taxon>
        <taxon>Saccharomycotina</taxon>
        <taxon>Saccharomycetes</taxon>
        <taxon>Saccharomycetales</taxon>
        <taxon>Saccharomycetaceae</taxon>
        <taxon>Kazachstania</taxon>
    </lineage>
</organism>
<gene>
    <name evidence="1" type="primary">KAFR0B00117</name>
    <name evidence="1" type="ORF">KAFR_0B00117</name>
</gene>
<protein>
    <submittedName>
        <fullName evidence="1">Uncharacterized protein</fullName>
    </submittedName>
</protein>
<evidence type="ECO:0000313" key="2">
    <source>
        <dbReference type="Proteomes" id="UP000005220"/>
    </source>
</evidence>
<dbReference type="RefSeq" id="XP_003955447.1">
    <property type="nucleotide sequence ID" value="XM_003955398.1"/>
</dbReference>
<sequence length="229" mass="25025">MASALAAGLQLYAENNEWEWYKGSAEVGKRNDIVSFDIPKLNMTFFGGQLVTSDYYDIISKYLGEHTANVTFLAQAQTGSGNQISKREEGDYFVTWTFDRGDFNTTVYARPDSVASAAAALSDHISNATTFNKRDNGEWVSFNTYGFNVVASNLWMLDEREQVDEFGPILGGWITSQVQSCTNSPECYAVESKFCLAMGASSTAGDNSIIVGEGYVQAYGGIDSECDGL</sequence>
<keyword evidence="2" id="KW-1185">Reference proteome</keyword>
<dbReference type="HOGENOM" id="CLU_1209990_0_0_1"/>
<dbReference type="Proteomes" id="UP000005220">
    <property type="component" value="Chromosome 2"/>
</dbReference>
<dbReference type="EMBL" id="HE650822">
    <property type="protein sequence ID" value="CCF56312.1"/>
    <property type="molecule type" value="Genomic_DNA"/>
</dbReference>
<dbReference type="OrthoDB" id="4103559at2759"/>
<dbReference type="KEGG" id="kaf:KAFR_0B00117"/>
<evidence type="ECO:0000313" key="1">
    <source>
        <dbReference type="EMBL" id="CCF56312.1"/>
    </source>
</evidence>
<dbReference type="GeneID" id="13882480"/>
<reference evidence="1 2" key="1">
    <citation type="journal article" date="2011" name="Proc. Natl. Acad. Sci. U.S.A.">
        <title>Evolutionary erosion of yeast sex chromosomes by mating-type switching accidents.</title>
        <authorList>
            <person name="Gordon J.L."/>
            <person name="Armisen D."/>
            <person name="Proux-Wera E."/>
            <person name="Oheigeartaigh S.S."/>
            <person name="Byrne K.P."/>
            <person name="Wolfe K.H."/>
        </authorList>
    </citation>
    <scope>NUCLEOTIDE SEQUENCE [LARGE SCALE GENOMIC DNA]</scope>
    <source>
        <strain evidence="2">ATCC 22294 / BCRC 22015 / CBS 2517 / CECT 1963 / NBRC 1671 / NRRL Y-8276</strain>
    </source>
</reference>